<name>A0A1E5WJR6_9POAL</name>
<dbReference type="Pfam" id="PF12706">
    <property type="entry name" value="Lactamase_B_2"/>
    <property type="match status" value="1"/>
</dbReference>
<dbReference type="InterPro" id="IPR017942">
    <property type="entry name" value="Lipid-bd_serum_glycop_N"/>
</dbReference>
<dbReference type="Gene3D" id="3.15.10.10">
    <property type="entry name" value="Bactericidal permeability-increasing protein, domain 1"/>
    <property type="match status" value="1"/>
</dbReference>
<keyword evidence="2" id="KW-0732">Signal</keyword>
<evidence type="ECO:0000259" key="4">
    <source>
        <dbReference type="SMART" id="SM00329"/>
    </source>
</evidence>
<dbReference type="CDD" id="cd16272">
    <property type="entry name" value="RNaseZ_MBL-fold"/>
    <property type="match status" value="1"/>
</dbReference>
<feature type="signal peptide" evidence="2">
    <location>
        <begin position="1"/>
        <end position="23"/>
    </location>
</feature>
<feature type="domain" description="Lipid-binding serum glycoprotein C-terminal" evidence="4">
    <location>
        <begin position="273"/>
        <end position="478"/>
    </location>
</feature>
<dbReference type="SMART" id="SM00328">
    <property type="entry name" value="BPI1"/>
    <property type="match status" value="1"/>
</dbReference>
<comment type="caution">
    <text evidence="5">The sequence shown here is derived from an EMBL/GenBank/DDBJ whole genome shotgun (WGS) entry which is preliminary data.</text>
</comment>
<dbReference type="InterPro" id="IPR001279">
    <property type="entry name" value="Metallo-B-lactamas"/>
</dbReference>
<proteinExistence type="predicted"/>
<dbReference type="SUPFAM" id="SSF56281">
    <property type="entry name" value="Metallo-hydrolase/oxidoreductase"/>
    <property type="match status" value="1"/>
</dbReference>
<dbReference type="CDD" id="cd00025">
    <property type="entry name" value="BPI1"/>
    <property type="match status" value="1"/>
</dbReference>
<feature type="region of interest" description="Disordered" evidence="1">
    <location>
        <begin position="605"/>
        <end position="626"/>
    </location>
</feature>
<protein>
    <submittedName>
        <fullName evidence="5">Ribonuclease Z, chloroplastic</fullName>
    </submittedName>
</protein>
<feature type="chain" id="PRO_5009189318" evidence="2">
    <location>
        <begin position="24"/>
        <end position="895"/>
    </location>
</feature>
<keyword evidence="6" id="KW-1185">Reference proteome</keyword>
<dbReference type="STRING" id="888268.A0A1E5WJR6"/>
<dbReference type="InterPro" id="IPR036866">
    <property type="entry name" value="RibonucZ/Hydroxyglut_hydro"/>
</dbReference>
<dbReference type="Pfam" id="PF01273">
    <property type="entry name" value="LBP_BPI_CETP"/>
    <property type="match status" value="1"/>
</dbReference>
<accession>A0A1E5WJR6</accession>
<evidence type="ECO:0000256" key="2">
    <source>
        <dbReference type="SAM" id="SignalP"/>
    </source>
</evidence>
<evidence type="ECO:0000313" key="6">
    <source>
        <dbReference type="Proteomes" id="UP000095767"/>
    </source>
</evidence>
<feature type="domain" description="Lipid-binding serum glycoprotein N-terminal" evidence="3">
    <location>
        <begin position="31"/>
        <end position="254"/>
    </location>
</feature>
<dbReference type="PANTHER" id="PTHR46801">
    <property type="entry name" value="OS06G0309200 PROTEIN"/>
    <property type="match status" value="1"/>
</dbReference>
<dbReference type="Proteomes" id="UP000095767">
    <property type="component" value="Unassembled WGS sequence"/>
</dbReference>
<dbReference type="AlphaFoldDB" id="A0A1E5WJR6"/>
<evidence type="ECO:0000259" key="3">
    <source>
        <dbReference type="SMART" id="SM00328"/>
    </source>
</evidence>
<dbReference type="Pfam" id="PF02886">
    <property type="entry name" value="LBP_BPI_CETP_C"/>
    <property type="match status" value="1"/>
</dbReference>
<organism evidence="5 6">
    <name type="scientific">Dichanthelium oligosanthes</name>
    <dbReference type="NCBI Taxonomy" id="888268"/>
    <lineage>
        <taxon>Eukaryota</taxon>
        <taxon>Viridiplantae</taxon>
        <taxon>Streptophyta</taxon>
        <taxon>Embryophyta</taxon>
        <taxon>Tracheophyta</taxon>
        <taxon>Spermatophyta</taxon>
        <taxon>Magnoliopsida</taxon>
        <taxon>Liliopsida</taxon>
        <taxon>Poales</taxon>
        <taxon>Poaceae</taxon>
        <taxon>PACMAD clade</taxon>
        <taxon>Panicoideae</taxon>
        <taxon>Panicodae</taxon>
        <taxon>Paniceae</taxon>
        <taxon>Dichantheliinae</taxon>
        <taxon>Dichanthelium</taxon>
    </lineage>
</organism>
<feature type="non-terminal residue" evidence="5">
    <location>
        <position position="895"/>
    </location>
</feature>
<evidence type="ECO:0000256" key="1">
    <source>
        <dbReference type="SAM" id="MobiDB-lite"/>
    </source>
</evidence>
<dbReference type="InterPro" id="IPR001124">
    <property type="entry name" value="Lipid-bd_serum_glycop_C"/>
</dbReference>
<dbReference type="SMART" id="SM00329">
    <property type="entry name" value="BPI2"/>
    <property type="match status" value="1"/>
</dbReference>
<dbReference type="PANTHER" id="PTHR46801:SF5">
    <property type="entry name" value="OS09G0482720 PROTEIN"/>
    <property type="match status" value="1"/>
</dbReference>
<dbReference type="SUPFAM" id="SSF55394">
    <property type="entry name" value="Bactericidal permeability-increasing protein, BPI"/>
    <property type="match status" value="2"/>
</dbReference>
<sequence length="895" mass="97730">MGTPLLPLLVALQLFTALSPAAASPHISAVISQSGLDFAKDLLVSHGAETLTPLSVPDIEKSMSIPLVGTVRMTASGIVLHGLTVTNSTVAVGDTGVVVAASLASANLTMEWSYSYSAWVVTVSDCGNASIQVEGMDVGVSMGMKNQNGSLKLSVTECGCYMKDLDITLNGGASWFYQVFIDGFSNHIRSSVENAITKKIMEGALKLDSFLGNLPKKIDLDSVAAMNVTFVNDPLFKSSSVEFDIDGLFIPSDETAVPRDMLLGDTEFALPLGSSSKMLWISLDEDVFNSISALYFKAGLLQRMVDKIPDQFLLNTASWRFLVPQLYRKYPDDNMILNISAISPPSVRINVGRIDATVDLDVTVNVLDFGEVVPVACMSVVRFYIFFSVAVSGAAAVSGNNLDGRVELDYFSFTLKWSHVGKLHTILVQTVLRIFLKNLFVPYVNSYLEQGFPLPIIKGFSIRDAYILTSYSKLMVSCDVAFIEPEAMFQFKPKEDSSYRVGPAKALQPPASSVDSCNSISYNNAIHIVANENLNCYTRGSVANTSRYPPAELPKTQNPRGAPSPLATVHPAPHFAAPEMATASLFSPPSLRLLSRASARASRFQTLAARKPPASSTVSGGAGRGRGGGMLSVLDRALADEEEYRRARAQVQRKGVEVEGYAIEGISVGGHETCVTVPSLNVAFDIGRGPQFAVRQDYLFITHAHLDHIGGLPMYIATRGLYNLKPPTVFVPPCIRDDVEELLQVHRRMSQIELNVELVALDLGETYEIRNDLVARPFQTYHAIPSQGYVIYSIRRKLKKQYAHLKGSQIMKLKQSGTEITDTILYPEVAFTGDTKSDFILDPRNADALRAKVLITEATFLDDHVDVEHAREHGHMHLSEVTIHMLALPKHINEP</sequence>
<dbReference type="InterPro" id="IPR017943">
    <property type="entry name" value="Bactericidal_perm-incr_a/b_dom"/>
</dbReference>
<dbReference type="GO" id="GO:0008289">
    <property type="term" value="F:lipid binding"/>
    <property type="evidence" value="ECO:0007669"/>
    <property type="project" value="InterPro"/>
</dbReference>
<dbReference type="Gene3D" id="3.60.15.10">
    <property type="entry name" value="Ribonuclease Z/Hydroxyacylglutathione hydrolase-like"/>
    <property type="match status" value="1"/>
</dbReference>
<gene>
    <name evidence="5" type="ORF">BAE44_0001597</name>
</gene>
<reference evidence="5 6" key="1">
    <citation type="submission" date="2016-09" db="EMBL/GenBank/DDBJ databases">
        <title>The draft genome of Dichanthelium oligosanthes: A C3 panicoid grass species.</title>
        <authorList>
            <person name="Studer A.J."/>
            <person name="Schnable J.C."/>
            <person name="Brutnell T.P."/>
        </authorList>
    </citation>
    <scope>NUCLEOTIDE SEQUENCE [LARGE SCALE GENOMIC DNA]</scope>
    <source>
        <strain evidence="6">cv. Kellogg 1175</strain>
        <tissue evidence="5">Leaf</tissue>
    </source>
</reference>
<dbReference type="Gene3D" id="3.15.20.10">
    <property type="entry name" value="Bactericidal permeability-increasing protein, domain 2"/>
    <property type="match status" value="1"/>
</dbReference>
<evidence type="ECO:0000313" key="5">
    <source>
        <dbReference type="EMBL" id="OEL37380.1"/>
    </source>
</evidence>
<dbReference type="EMBL" id="LWDX02005820">
    <property type="protein sequence ID" value="OEL37380.1"/>
    <property type="molecule type" value="Genomic_DNA"/>
</dbReference>
<dbReference type="InterPro" id="IPR045897">
    <property type="entry name" value="BPI/LBP_pln"/>
</dbReference>
<dbReference type="OrthoDB" id="10255543at2759"/>